<evidence type="ECO:0000256" key="4">
    <source>
        <dbReference type="ARBA" id="ARBA00022679"/>
    </source>
</evidence>
<dbReference type="InterPro" id="IPR015338">
    <property type="entry name" value="GT64_dom"/>
</dbReference>
<evidence type="ECO:0000313" key="13">
    <source>
        <dbReference type="Proteomes" id="UP000556165"/>
    </source>
</evidence>
<reference evidence="12 13" key="1">
    <citation type="submission" date="2019-09" db="EMBL/GenBank/DDBJ databases">
        <title>Bird 10,000 Genomes (B10K) Project - Family phase.</title>
        <authorList>
            <person name="Zhang G."/>
        </authorList>
    </citation>
    <scope>NUCLEOTIDE SEQUENCE [LARGE SCALE GENOMIC DNA]</scope>
    <source>
        <strain evidence="12">B10K-DU-009-16</strain>
        <tissue evidence="12">Muscle</tissue>
    </source>
</reference>
<dbReference type="GO" id="GO:0016757">
    <property type="term" value="F:glycosyltransferase activity"/>
    <property type="evidence" value="ECO:0007669"/>
    <property type="project" value="UniProtKB-KW"/>
</dbReference>
<evidence type="ECO:0000256" key="7">
    <source>
        <dbReference type="ARBA" id="ARBA00023136"/>
    </source>
</evidence>
<dbReference type="SUPFAM" id="SSF53448">
    <property type="entry name" value="Nucleotide-diphospho-sugar transferases"/>
    <property type="match status" value="1"/>
</dbReference>
<comment type="subcellular location">
    <subcellularLocation>
        <location evidence="1">Endoplasmic reticulum membrane</location>
        <topology evidence="1">Single-pass type II membrane protein</topology>
    </subcellularLocation>
</comment>
<comment type="caution">
    <text evidence="12">The sequence shown here is derived from an EMBL/GenBank/DDBJ whole genome shotgun (WGS) entry which is preliminary data.</text>
</comment>
<dbReference type="PANTHER" id="PTHR47844:SF1">
    <property type="entry name" value="EXOSTOSIN-LIKE 2"/>
    <property type="match status" value="1"/>
</dbReference>
<keyword evidence="5 10" id="KW-0812">Transmembrane</keyword>
<keyword evidence="4" id="KW-0808">Transferase</keyword>
<evidence type="ECO:0000259" key="11">
    <source>
        <dbReference type="Pfam" id="PF09258"/>
    </source>
</evidence>
<evidence type="ECO:0000256" key="6">
    <source>
        <dbReference type="ARBA" id="ARBA00022989"/>
    </source>
</evidence>
<keyword evidence="3" id="KW-0328">Glycosyltransferase</keyword>
<dbReference type="InterPro" id="IPR052427">
    <property type="entry name" value="Glycosyltrans_GT2/GT47"/>
</dbReference>
<dbReference type="GO" id="GO:0005789">
    <property type="term" value="C:endoplasmic reticulum membrane"/>
    <property type="evidence" value="ECO:0007669"/>
    <property type="project" value="UniProtKB-SubCell"/>
</dbReference>
<evidence type="ECO:0000256" key="9">
    <source>
        <dbReference type="ARBA" id="ARBA00023180"/>
    </source>
</evidence>
<keyword evidence="8" id="KW-1015">Disulfide bond</keyword>
<name>A0A7L4B8E0_9CHAR</name>
<sequence length="309" mass="35530">RYFHFCKLPGRVMGIRLLRFTSVVILVLLLVAGALTALLPSIKDDKMPNLRREPKTQSQSALGSFTLIMQTYNRTDLLLKLLNHYQAIPHLHKVIVVWNNIGEKVPEEMWNSLGPHPVPVVFKVQTVNRMRNRLQNFPELETKAVLMMDDDTLVSAHDLAFAFSVWQVMFCILASSICELQLRLVVLIRVIVYSFFHSGYLEDFQRQPEAVYALIDETQNCDDIAMNFLVAKHTGKPSGVFVKPVDIRNLEKDTNSGYSGMWHRAEHLLQRSYCVNKLVNIYDGMPLKYSNIMISQFGFPNYANHKNKM</sequence>
<feature type="domain" description="Glycosyl transferase 64" evidence="11">
    <location>
        <begin position="65"/>
        <end position="167"/>
    </location>
</feature>
<evidence type="ECO:0000256" key="8">
    <source>
        <dbReference type="ARBA" id="ARBA00023157"/>
    </source>
</evidence>
<keyword evidence="13" id="KW-1185">Reference proteome</keyword>
<feature type="non-terminal residue" evidence="12">
    <location>
        <position position="309"/>
    </location>
</feature>
<organism evidence="12 13">
    <name type="scientific">Phaetusa simplex</name>
    <name type="common">large-billed tern</name>
    <dbReference type="NCBI Taxonomy" id="297813"/>
    <lineage>
        <taxon>Eukaryota</taxon>
        <taxon>Metazoa</taxon>
        <taxon>Chordata</taxon>
        <taxon>Craniata</taxon>
        <taxon>Vertebrata</taxon>
        <taxon>Euteleostomi</taxon>
        <taxon>Archelosauria</taxon>
        <taxon>Archosauria</taxon>
        <taxon>Dinosauria</taxon>
        <taxon>Saurischia</taxon>
        <taxon>Theropoda</taxon>
        <taxon>Coelurosauria</taxon>
        <taxon>Aves</taxon>
        <taxon>Neognathae</taxon>
        <taxon>Neoaves</taxon>
        <taxon>Charadriiformes</taxon>
        <taxon>Laridae</taxon>
        <taxon>Phaetusa</taxon>
    </lineage>
</organism>
<dbReference type="EMBL" id="VZZW01001028">
    <property type="protein sequence ID" value="NXW34187.1"/>
    <property type="molecule type" value="Genomic_DNA"/>
</dbReference>
<feature type="domain" description="Glycosyl transferase 64" evidence="11">
    <location>
        <begin position="193"/>
        <end position="299"/>
    </location>
</feature>
<dbReference type="Pfam" id="PF09258">
    <property type="entry name" value="Glyco_transf_64"/>
    <property type="match status" value="2"/>
</dbReference>
<protein>
    <submittedName>
        <fullName evidence="12">EXTL2 protein</fullName>
    </submittedName>
</protein>
<evidence type="ECO:0000256" key="1">
    <source>
        <dbReference type="ARBA" id="ARBA00004648"/>
    </source>
</evidence>
<keyword evidence="6 10" id="KW-1133">Transmembrane helix</keyword>
<evidence type="ECO:0000256" key="5">
    <source>
        <dbReference type="ARBA" id="ARBA00022692"/>
    </source>
</evidence>
<proteinExistence type="inferred from homology"/>
<keyword evidence="7 10" id="KW-0472">Membrane</keyword>
<dbReference type="Proteomes" id="UP000556165">
    <property type="component" value="Unassembled WGS sequence"/>
</dbReference>
<evidence type="ECO:0000313" key="12">
    <source>
        <dbReference type="EMBL" id="NXW34187.1"/>
    </source>
</evidence>
<evidence type="ECO:0000256" key="2">
    <source>
        <dbReference type="ARBA" id="ARBA00010271"/>
    </source>
</evidence>
<keyword evidence="9" id="KW-0325">Glycoprotein</keyword>
<dbReference type="Gene3D" id="3.90.550.10">
    <property type="entry name" value="Spore Coat Polysaccharide Biosynthesis Protein SpsA, Chain A"/>
    <property type="match status" value="2"/>
</dbReference>
<comment type="similarity">
    <text evidence="2">Belongs to the glycosyltransferase 47 family.</text>
</comment>
<evidence type="ECO:0000256" key="10">
    <source>
        <dbReference type="SAM" id="Phobius"/>
    </source>
</evidence>
<accession>A0A7L4B8E0</accession>
<dbReference type="PANTHER" id="PTHR47844">
    <property type="entry name" value="SYNTHASE CPS1, PUTATIVE (AFU_ORTHOLOGUE AFUA_7G02500)-RELATED"/>
    <property type="match status" value="1"/>
</dbReference>
<gene>
    <name evidence="12" type="primary">Extl2</name>
    <name evidence="12" type="ORF">PHASIM_R05314</name>
</gene>
<dbReference type="InterPro" id="IPR029044">
    <property type="entry name" value="Nucleotide-diphossugar_trans"/>
</dbReference>
<feature type="transmembrane region" description="Helical" evidence="10">
    <location>
        <begin position="20"/>
        <end position="42"/>
    </location>
</feature>
<dbReference type="GO" id="GO:1901135">
    <property type="term" value="P:carbohydrate derivative metabolic process"/>
    <property type="evidence" value="ECO:0007669"/>
    <property type="project" value="UniProtKB-ARBA"/>
</dbReference>
<feature type="non-terminal residue" evidence="12">
    <location>
        <position position="1"/>
    </location>
</feature>
<dbReference type="AlphaFoldDB" id="A0A7L4B8E0"/>
<evidence type="ECO:0000256" key="3">
    <source>
        <dbReference type="ARBA" id="ARBA00022676"/>
    </source>
</evidence>